<evidence type="ECO:0000256" key="4">
    <source>
        <dbReference type="ARBA" id="ARBA00022747"/>
    </source>
</evidence>
<dbReference type="FunFam" id="3.40.50.150:FF:000347">
    <property type="entry name" value="Methyltransferase"/>
    <property type="match status" value="1"/>
</dbReference>
<dbReference type="GO" id="GO:0032259">
    <property type="term" value="P:methylation"/>
    <property type="evidence" value="ECO:0007669"/>
    <property type="project" value="UniProtKB-KW"/>
</dbReference>
<evidence type="ECO:0000256" key="3">
    <source>
        <dbReference type="ARBA" id="ARBA00022679"/>
    </source>
</evidence>
<dbReference type="InterPro" id="IPR002941">
    <property type="entry name" value="DNA_methylase_N4/N6"/>
</dbReference>
<keyword evidence="4" id="KW-0680">Restriction system</keyword>
<dbReference type="GO" id="GO:0009307">
    <property type="term" value="P:DNA restriction-modification system"/>
    <property type="evidence" value="ECO:0007669"/>
    <property type="project" value="UniProtKB-KW"/>
</dbReference>
<dbReference type="PRINTS" id="PR00508">
    <property type="entry name" value="S21N4MTFRASE"/>
</dbReference>
<accession>A0A6G2FMN6</accession>
<dbReference type="AlphaFoldDB" id="A0A6G2FMN6"/>
<dbReference type="PANTHER" id="PTHR13370">
    <property type="entry name" value="RNA METHYLASE-RELATED"/>
    <property type="match status" value="1"/>
</dbReference>
<dbReference type="PROSITE" id="PS00092">
    <property type="entry name" value="N6_MTASE"/>
    <property type="match status" value="1"/>
</dbReference>
<dbReference type="InterPro" id="IPR029063">
    <property type="entry name" value="SAM-dependent_MTases_sf"/>
</dbReference>
<keyword evidence="3 7" id="KW-0808">Transferase</keyword>
<dbReference type="Gene3D" id="3.40.50.150">
    <property type="entry name" value="Vaccinia Virus protein VP39"/>
    <property type="match status" value="1"/>
</dbReference>
<comment type="caution">
    <text evidence="7">The sequence shown here is derived from an EMBL/GenBank/DDBJ whole genome shotgun (WGS) entry which is preliminary data.</text>
</comment>
<gene>
    <name evidence="7" type="ORF">EZ027_16625</name>
</gene>
<dbReference type="CDD" id="cd02440">
    <property type="entry name" value="AdoMet_MTases"/>
    <property type="match status" value="1"/>
</dbReference>
<evidence type="ECO:0000256" key="5">
    <source>
        <dbReference type="RuleBase" id="RU362026"/>
    </source>
</evidence>
<proteinExistence type="inferred from homology"/>
<comment type="similarity">
    <text evidence="1 5">Belongs to the N(4)/N(6)-methyltransferase family.</text>
</comment>
<dbReference type="SUPFAM" id="SSF53335">
    <property type="entry name" value="S-adenosyl-L-methionine-dependent methyltransferases"/>
    <property type="match status" value="1"/>
</dbReference>
<dbReference type="GO" id="GO:0005737">
    <property type="term" value="C:cytoplasm"/>
    <property type="evidence" value="ECO:0007669"/>
    <property type="project" value="TreeGrafter"/>
</dbReference>
<dbReference type="RefSeq" id="WP_156237342.1">
    <property type="nucleotide sequence ID" value="NZ_WMHD01000060.1"/>
</dbReference>
<dbReference type="InterPro" id="IPR001091">
    <property type="entry name" value="RM_Methyltransferase"/>
</dbReference>
<dbReference type="GO" id="GO:0003677">
    <property type="term" value="F:DNA binding"/>
    <property type="evidence" value="ECO:0007669"/>
    <property type="project" value="InterPro"/>
</dbReference>
<name>A0A6G2FMN6_ENTCA</name>
<dbReference type="EMBL" id="WMHD01000060">
    <property type="protein sequence ID" value="MUN75774.1"/>
    <property type="molecule type" value="Genomic_DNA"/>
</dbReference>
<dbReference type="PANTHER" id="PTHR13370:SF24">
    <property type="entry name" value="TYPE III RESTRICTION-MODIFICATION ENZYME STYLTI MOD SUBUNIT"/>
    <property type="match status" value="1"/>
</dbReference>
<feature type="domain" description="DNA methylase N-4/N-6" evidence="6">
    <location>
        <begin position="20"/>
        <end position="267"/>
    </location>
</feature>
<keyword evidence="2 7" id="KW-0489">Methyltransferase</keyword>
<evidence type="ECO:0000256" key="2">
    <source>
        <dbReference type="ARBA" id="ARBA00022603"/>
    </source>
</evidence>
<dbReference type="EC" id="2.1.1.-" evidence="5"/>
<evidence type="ECO:0000256" key="1">
    <source>
        <dbReference type="ARBA" id="ARBA00006594"/>
    </source>
</evidence>
<evidence type="ECO:0000313" key="7">
    <source>
        <dbReference type="EMBL" id="MUN75774.1"/>
    </source>
</evidence>
<sequence>MSVILGDSLEELKQIEDNSIDLVYLDPPFFTQKTQKSKNKDNTKEYSFSDTWESITDYQLYMKLRLIECKRVLKTTGSIFLHCDKSASHYLRVALDEVFGMKNFRSEIIWMYKRWSNSKKGLLNNHQNIYFYSKTKDFKFNFFYTDYAASTNVDQILHDRVRDENSKSIYKTDDKGNPVIGKKKNGVPLSDVWNIPYLNPKAKERTGYPTQKPILLLEQIIKIVTDKGDTVLDPFCGSGTTLVAAKLLDRNYIGIDMSEDAVNLTKERLENPLKTNSRLLEKGEDKYLNKTEKELGILRNLNAIVVQRNKGIDGFLKDYYKEKPVSIQIQKDTESLEEAKEYLIKASKSKGCILKILIKTKFEENIFDYISEEIIDE</sequence>
<protein>
    <recommendedName>
        <fullName evidence="5">Methyltransferase</fullName>
        <ecNumber evidence="5">2.1.1.-</ecNumber>
    </recommendedName>
</protein>
<dbReference type="InterPro" id="IPR002052">
    <property type="entry name" value="DNA_methylase_N6_adenine_CS"/>
</dbReference>
<dbReference type="Pfam" id="PF01555">
    <property type="entry name" value="N6_N4_Mtase"/>
    <property type="match status" value="1"/>
</dbReference>
<evidence type="ECO:0000259" key="6">
    <source>
        <dbReference type="Pfam" id="PF01555"/>
    </source>
</evidence>
<dbReference type="GO" id="GO:0008170">
    <property type="term" value="F:N-methyltransferase activity"/>
    <property type="evidence" value="ECO:0007669"/>
    <property type="project" value="InterPro"/>
</dbReference>
<feature type="non-terminal residue" evidence="7">
    <location>
        <position position="377"/>
    </location>
</feature>
<reference evidence="7" key="1">
    <citation type="submission" date="2019-11" db="EMBL/GenBank/DDBJ databases">
        <title>Comparative Genomics of Multidrug-Resistant Enterococcus spp. isolated from Wastewater Treatment Plants.</title>
        <authorList>
            <person name="Sanderson H.A."/>
            <person name="Ortega-Polo R."/>
            <person name="Zaheer R."/>
            <person name="Goji N."/>
            <person name="Amoako K."/>
            <person name="Brown R.S."/>
            <person name="Majury A."/>
            <person name="Liss S.N."/>
            <person name="Mcallister T.A."/>
        </authorList>
    </citation>
    <scope>NUCLEOTIDE SEQUENCE</scope>
    <source>
        <strain evidence="7">B79</strain>
    </source>
</reference>
<organism evidence="7">
    <name type="scientific">Enterococcus casseliflavus</name>
    <name type="common">Enterococcus flavescens</name>
    <dbReference type="NCBI Taxonomy" id="37734"/>
    <lineage>
        <taxon>Bacteria</taxon>
        <taxon>Bacillati</taxon>
        <taxon>Bacillota</taxon>
        <taxon>Bacilli</taxon>
        <taxon>Lactobacillales</taxon>
        <taxon>Enterococcaceae</taxon>
        <taxon>Enterococcus</taxon>
    </lineage>
</organism>